<comment type="subcellular location">
    <subcellularLocation>
        <location evidence="1">Cell inner membrane</location>
        <topology evidence="1">Multi-pass membrane protein</topology>
    </subcellularLocation>
</comment>
<dbReference type="InterPro" id="IPR002528">
    <property type="entry name" value="MATE_fam"/>
</dbReference>
<evidence type="ECO:0000256" key="7">
    <source>
        <dbReference type="ARBA" id="ARBA00022989"/>
    </source>
</evidence>
<keyword evidence="12" id="KW-1185">Reference proteome</keyword>
<evidence type="ECO:0000313" key="12">
    <source>
        <dbReference type="Proteomes" id="UP000305675"/>
    </source>
</evidence>
<keyword evidence="4" id="KW-0813">Transport</keyword>
<protein>
    <recommendedName>
        <fullName evidence="3">Multidrug export protein MepA</fullName>
    </recommendedName>
</protein>
<evidence type="ECO:0000256" key="8">
    <source>
        <dbReference type="ARBA" id="ARBA00023136"/>
    </source>
</evidence>
<dbReference type="GO" id="GO:0015297">
    <property type="term" value="F:antiporter activity"/>
    <property type="evidence" value="ECO:0007669"/>
    <property type="project" value="InterPro"/>
</dbReference>
<feature type="transmembrane region" description="Helical" evidence="10">
    <location>
        <begin position="263"/>
        <end position="281"/>
    </location>
</feature>
<accession>A0A4U1BUM7</accession>
<evidence type="ECO:0000256" key="3">
    <source>
        <dbReference type="ARBA" id="ARBA00022106"/>
    </source>
</evidence>
<dbReference type="AlphaFoldDB" id="A0A4U1BUM7"/>
<keyword evidence="6 10" id="KW-0812">Transmembrane</keyword>
<evidence type="ECO:0000313" key="11">
    <source>
        <dbReference type="EMBL" id="TKB56521.1"/>
    </source>
</evidence>
<dbReference type="GO" id="GO:0046677">
    <property type="term" value="P:response to antibiotic"/>
    <property type="evidence" value="ECO:0007669"/>
    <property type="project" value="UniProtKB-KW"/>
</dbReference>
<dbReference type="PANTHER" id="PTHR43823:SF3">
    <property type="entry name" value="MULTIDRUG EXPORT PROTEIN MEPA"/>
    <property type="match status" value="1"/>
</dbReference>
<dbReference type="InterPro" id="IPR051327">
    <property type="entry name" value="MATE_MepA_subfamily"/>
</dbReference>
<evidence type="ECO:0000256" key="6">
    <source>
        <dbReference type="ARBA" id="ARBA00022692"/>
    </source>
</evidence>
<comment type="caution">
    <text evidence="11">The sequence shown here is derived from an EMBL/GenBank/DDBJ whole genome shotgun (WGS) entry which is preliminary data.</text>
</comment>
<evidence type="ECO:0000256" key="9">
    <source>
        <dbReference type="ARBA" id="ARBA00023251"/>
    </source>
</evidence>
<dbReference type="OrthoDB" id="9811110at2"/>
<evidence type="ECO:0000256" key="1">
    <source>
        <dbReference type="ARBA" id="ARBA00004429"/>
    </source>
</evidence>
<keyword evidence="5" id="KW-1003">Cell membrane</keyword>
<evidence type="ECO:0000256" key="4">
    <source>
        <dbReference type="ARBA" id="ARBA00022448"/>
    </source>
</evidence>
<feature type="transmembrane region" description="Helical" evidence="10">
    <location>
        <begin position="129"/>
        <end position="149"/>
    </location>
</feature>
<keyword evidence="8 10" id="KW-0472">Membrane</keyword>
<evidence type="ECO:0000256" key="10">
    <source>
        <dbReference type="SAM" id="Phobius"/>
    </source>
</evidence>
<feature type="transmembrane region" description="Helical" evidence="10">
    <location>
        <begin position="410"/>
        <end position="429"/>
    </location>
</feature>
<dbReference type="Pfam" id="PF01554">
    <property type="entry name" value="MatE"/>
    <property type="match status" value="2"/>
</dbReference>
<dbReference type="Proteomes" id="UP000305675">
    <property type="component" value="Unassembled WGS sequence"/>
</dbReference>
<feature type="transmembrane region" description="Helical" evidence="10">
    <location>
        <begin position="49"/>
        <end position="74"/>
    </location>
</feature>
<feature type="transmembrane region" description="Helical" evidence="10">
    <location>
        <begin position="12"/>
        <end position="29"/>
    </location>
</feature>
<dbReference type="EMBL" id="SWCJ01000003">
    <property type="protein sequence ID" value="TKB56521.1"/>
    <property type="molecule type" value="Genomic_DNA"/>
</dbReference>
<dbReference type="GO" id="GO:0005886">
    <property type="term" value="C:plasma membrane"/>
    <property type="evidence" value="ECO:0007669"/>
    <property type="project" value="UniProtKB-SubCell"/>
</dbReference>
<feature type="transmembrane region" description="Helical" evidence="10">
    <location>
        <begin position="189"/>
        <end position="209"/>
    </location>
</feature>
<organism evidence="11 12">
    <name type="scientific">Ferrimonas aestuarii</name>
    <dbReference type="NCBI Taxonomy" id="2569539"/>
    <lineage>
        <taxon>Bacteria</taxon>
        <taxon>Pseudomonadati</taxon>
        <taxon>Pseudomonadota</taxon>
        <taxon>Gammaproteobacteria</taxon>
        <taxon>Alteromonadales</taxon>
        <taxon>Ferrimonadaceae</taxon>
        <taxon>Ferrimonas</taxon>
    </lineage>
</organism>
<evidence type="ECO:0000256" key="5">
    <source>
        <dbReference type="ARBA" id="ARBA00022475"/>
    </source>
</evidence>
<dbReference type="CDD" id="cd13143">
    <property type="entry name" value="MATE_MepA_like"/>
    <property type="match status" value="1"/>
</dbReference>
<proteinExistence type="inferred from homology"/>
<feature type="transmembrane region" description="Helical" evidence="10">
    <location>
        <begin position="355"/>
        <end position="373"/>
    </location>
</feature>
<keyword evidence="7 10" id="KW-1133">Transmembrane helix</keyword>
<feature type="transmembrane region" description="Helical" evidence="10">
    <location>
        <begin position="385"/>
        <end position="404"/>
    </location>
</feature>
<dbReference type="InterPro" id="IPR045070">
    <property type="entry name" value="MATE_MepA-like"/>
</dbReference>
<feature type="transmembrane region" description="Helical" evidence="10">
    <location>
        <begin position="230"/>
        <end position="251"/>
    </location>
</feature>
<dbReference type="InterPro" id="IPR048279">
    <property type="entry name" value="MdtK-like"/>
</dbReference>
<sequence>MSQPLGRQFWRYVLPTIAAMMVNGLYQVVDGIFVGQAIGASGLAAINIAWPVIGATYGVAIMVGMGAGALSSIARGEGNLALASRWLGNGLVLLLIMGAICGVALAAFGEPLFRLQQADGEVLSLANEYLQVLIWASPVALGGVALPFLVRNDDSPNLATLLIGIGAVANIALDYLFIVHWQWQLTGAALATALAQAVVLALGLGYFVSSRCQVPLKLTELTLNWSQAKAILGLGLASWGMYLYFSFITAIHNAQFLNYGDASHLGAFAIVGYLCAFYYLFAEGIANGVQPLLSYLFGAERLQQMQRALSWALLLTLGSGMAFSLLLALYPEPLIAAFNREDERLISATTIGMSWHTWALYLDGVIFVIAAYFQAVNDGRRASWITFANMGVQLPFLILLPLWLGVKGVWLAVPLSNLLLIGWVLWLLAADQRRRGLSLWLNP</sequence>
<dbReference type="PIRSF" id="PIRSF006603">
    <property type="entry name" value="DinF"/>
    <property type="match status" value="1"/>
</dbReference>
<feature type="transmembrane region" description="Helical" evidence="10">
    <location>
        <begin position="86"/>
        <end position="109"/>
    </location>
</feature>
<evidence type="ECO:0000256" key="2">
    <source>
        <dbReference type="ARBA" id="ARBA00008417"/>
    </source>
</evidence>
<dbReference type="NCBIfam" id="NF007130">
    <property type="entry name" value="PRK09575.1"/>
    <property type="match status" value="1"/>
</dbReference>
<keyword evidence="9" id="KW-0046">Antibiotic resistance</keyword>
<gene>
    <name evidence="11" type="ORF">FCL42_05150</name>
</gene>
<dbReference type="NCBIfam" id="TIGR00797">
    <property type="entry name" value="matE"/>
    <property type="match status" value="1"/>
</dbReference>
<dbReference type="RefSeq" id="WP_136862325.1">
    <property type="nucleotide sequence ID" value="NZ_SWCJ01000003.1"/>
</dbReference>
<name>A0A4U1BUM7_9GAMM</name>
<reference evidence="11 12" key="1">
    <citation type="submission" date="2019-04" db="EMBL/GenBank/DDBJ databases">
        <authorList>
            <person name="Hwang J.C."/>
        </authorList>
    </citation>
    <scope>NUCLEOTIDE SEQUENCE [LARGE SCALE GENOMIC DNA]</scope>
    <source>
        <strain evidence="11 12">IMCC35002</strain>
    </source>
</reference>
<dbReference type="PANTHER" id="PTHR43823">
    <property type="entry name" value="SPORULATION PROTEIN YKVU"/>
    <property type="match status" value="1"/>
</dbReference>
<comment type="similarity">
    <text evidence="2">Belongs to the multi antimicrobial extrusion (MATE) (TC 2.A.66.1) family. MepA subfamily.</text>
</comment>
<feature type="transmembrane region" description="Helical" evidence="10">
    <location>
        <begin position="311"/>
        <end position="330"/>
    </location>
</feature>
<dbReference type="GO" id="GO:0042910">
    <property type="term" value="F:xenobiotic transmembrane transporter activity"/>
    <property type="evidence" value="ECO:0007669"/>
    <property type="project" value="InterPro"/>
</dbReference>
<feature type="transmembrane region" description="Helical" evidence="10">
    <location>
        <begin position="161"/>
        <end position="183"/>
    </location>
</feature>